<organism evidence="2 3">
    <name type="scientific">Deinococcus metallilatus</name>
    <dbReference type="NCBI Taxonomy" id="1211322"/>
    <lineage>
        <taxon>Bacteria</taxon>
        <taxon>Thermotogati</taxon>
        <taxon>Deinococcota</taxon>
        <taxon>Deinococci</taxon>
        <taxon>Deinococcales</taxon>
        <taxon>Deinococcaceae</taxon>
        <taxon>Deinococcus</taxon>
    </lineage>
</organism>
<dbReference type="GO" id="GO:0004497">
    <property type="term" value="F:monooxygenase activity"/>
    <property type="evidence" value="ECO:0007669"/>
    <property type="project" value="UniProtKB-KW"/>
</dbReference>
<dbReference type="Gene3D" id="3.30.70.100">
    <property type="match status" value="1"/>
</dbReference>
<dbReference type="Pfam" id="PF03992">
    <property type="entry name" value="ABM"/>
    <property type="match status" value="1"/>
</dbReference>
<protein>
    <submittedName>
        <fullName evidence="2">Heme-degrading monooxygenase HmoA</fullName>
    </submittedName>
</protein>
<dbReference type="EMBL" id="JACHFV010000001">
    <property type="protein sequence ID" value="MBB5293552.1"/>
    <property type="molecule type" value="Genomic_DNA"/>
</dbReference>
<sequence length="97" mass="10731">MYARVVMVMIRQGKTEGTVEIFQDALIPVLREQAGFRGARLLTDANSGKGLMITLWESEAQMRANEASGFFREQLARFAPVLSAPPSAEHYEVSVSV</sequence>
<evidence type="ECO:0000259" key="1">
    <source>
        <dbReference type="PROSITE" id="PS51725"/>
    </source>
</evidence>
<dbReference type="Proteomes" id="UP000536909">
    <property type="component" value="Unassembled WGS sequence"/>
</dbReference>
<comment type="caution">
    <text evidence="2">The sequence shown here is derived from an EMBL/GenBank/DDBJ whole genome shotgun (WGS) entry which is preliminary data.</text>
</comment>
<reference evidence="2 3" key="1">
    <citation type="submission" date="2020-08" db="EMBL/GenBank/DDBJ databases">
        <title>Genomic Encyclopedia of Type Strains, Phase IV (KMG-IV): sequencing the most valuable type-strain genomes for metagenomic binning, comparative biology and taxonomic classification.</title>
        <authorList>
            <person name="Goeker M."/>
        </authorList>
    </citation>
    <scope>NUCLEOTIDE SEQUENCE [LARGE SCALE GENOMIC DNA]</scope>
    <source>
        <strain evidence="2 3">DSM 105434</strain>
    </source>
</reference>
<proteinExistence type="predicted"/>
<gene>
    <name evidence="2" type="ORF">HNQ10_000365</name>
</gene>
<keyword evidence="2" id="KW-0503">Monooxygenase</keyword>
<dbReference type="SUPFAM" id="SSF54909">
    <property type="entry name" value="Dimeric alpha+beta barrel"/>
    <property type="match status" value="1"/>
</dbReference>
<dbReference type="RefSeq" id="WP_129117237.1">
    <property type="nucleotide sequence ID" value="NZ_BSUI01000012.1"/>
</dbReference>
<keyword evidence="3" id="KW-1185">Reference proteome</keyword>
<name>A0ABR6MNR9_9DEIO</name>
<dbReference type="InterPro" id="IPR011008">
    <property type="entry name" value="Dimeric_a/b-barrel"/>
</dbReference>
<dbReference type="PROSITE" id="PS51725">
    <property type="entry name" value="ABM"/>
    <property type="match status" value="1"/>
</dbReference>
<accession>A0ABR6MNR9</accession>
<keyword evidence="2" id="KW-0560">Oxidoreductase</keyword>
<evidence type="ECO:0000313" key="3">
    <source>
        <dbReference type="Proteomes" id="UP000536909"/>
    </source>
</evidence>
<evidence type="ECO:0000313" key="2">
    <source>
        <dbReference type="EMBL" id="MBB5293552.1"/>
    </source>
</evidence>
<dbReference type="InterPro" id="IPR007138">
    <property type="entry name" value="ABM_dom"/>
</dbReference>
<feature type="domain" description="ABM" evidence="1">
    <location>
        <begin position="2"/>
        <end position="90"/>
    </location>
</feature>